<dbReference type="eggNOG" id="ENOG5032UQQ">
    <property type="taxonomic scope" value="Bacteria"/>
</dbReference>
<dbReference type="InterPro" id="IPR038696">
    <property type="entry name" value="IalB_sf"/>
</dbReference>
<reference evidence="2 3" key="1">
    <citation type="submission" date="2006-06" db="EMBL/GenBank/DDBJ databases">
        <authorList>
            <person name="Moran M.A."/>
            <person name="Ferriera S."/>
            <person name="Johnson J."/>
            <person name="Kravitz S."/>
            <person name="Beeson K."/>
            <person name="Sutton G."/>
            <person name="Rogers Y.-H."/>
            <person name="Friedman R."/>
            <person name="Frazier M."/>
            <person name="Venter J.C."/>
        </authorList>
    </citation>
    <scope>NUCLEOTIDE SEQUENCE [LARGE SCALE GENOMIC DNA]</scope>
    <source>
        <strain evidence="2 3">E-37</strain>
    </source>
</reference>
<feature type="signal peptide" evidence="1">
    <location>
        <begin position="1"/>
        <end position="23"/>
    </location>
</feature>
<protein>
    <submittedName>
        <fullName evidence="2">Uncharacterized protein</fullName>
    </submittedName>
</protein>
<dbReference type="AlphaFoldDB" id="A3KB14"/>
<comment type="caution">
    <text evidence="2">The sequence shown here is derived from an EMBL/GenBank/DDBJ whole genome shotgun (WGS) entry which is preliminary data.</text>
</comment>
<evidence type="ECO:0000256" key="1">
    <source>
        <dbReference type="SAM" id="SignalP"/>
    </source>
</evidence>
<dbReference type="Proteomes" id="UP000005713">
    <property type="component" value="Unassembled WGS sequence"/>
</dbReference>
<dbReference type="Gene3D" id="2.60.40.1880">
    <property type="entry name" value="Invasion associated locus B (IalB) protein"/>
    <property type="match status" value="1"/>
</dbReference>
<name>A3KB14_SAGS3</name>
<dbReference type="InterPro" id="IPR010642">
    <property type="entry name" value="Invasion_prot_B"/>
</dbReference>
<dbReference type="Pfam" id="PF06776">
    <property type="entry name" value="IalB"/>
    <property type="match status" value="1"/>
</dbReference>
<gene>
    <name evidence="2" type="ORF">SSE37_03420</name>
</gene>
<proteinExistence type="predicted"/>
<organism evidence="2 3">
    <name type="scientific">Sagittula stellata (strain ATCC 700073 / DSM 11524 / E-37)</name>
    <dbReference type="NCBI Taxonomy" id="388399"/>
    <lineage>
        <taxon>Bacteria</taxon>
        <taxon>Pseudomonadati</taxon>
        <taxon>Pseudomonadota</taxon>
        <taxon>Alphaproteobacteria</taxon>
        <taxon>Rhodobacterales</taxon>
        <taxon>Roseobacteraceae</taxon>
        <taxon>Sagittula</taxon>
    </lineage>
</organism>
<keyword evidence="3" id="KW-1185">Reference proteome</keyword>
<keyword evidence="1" id="KW-0732">Signal</keyword>
<accession>A3KB14</accession>
<feature type="chain" id="PRO_5002654572" evidence="1">
    <location>
        <begin position="24"/>
        <end position="174"/>
    </location>
</feature>
<evidence type="ECO:0000313" key="2">
    <source>
        <dbReference type="EMBL" id="EBA05640.1"/>
    </source>
</evidence>
<sequence length="174" mass="18876">MSLRTLACLAAFACPSLSAPVSAQEDVVNGQKFGAWTVSCEALGKNRTTCILSQSLSRDTDNAFIAQMMAFWSSDGSKRFIAARVPLGAYLPSGFAIRAEESDEAIPFVWQSCFGKVCEAMREIDPEQMDTVALEKGTVLGSFRPRLGMDPFIFRFSMEGLDAGLEALRPTAAE</sequence>
<evidence type="ECO:0000313" key="3">
    <source>
        <dbReference type="Proteomes" id="UP000005713"/>
    </source>
</evidence>
<dbReference type="EMBL" id="AAYA01000028">
    <property type="protein sequence ID" value="EBA05640.1"/>
    <property type="molecule type" value="Genomic_DNA"/>
</dbReference>
<dbReference type="RefSeq" id="WP_005864119.1">
    <property type="nucleotide sequence ID" value="NZ_AAYA01000028.1"/>
</dbReference>
<dbReference type="OrthoDB" id="7844558at2"/>